<dbReference type="EMBL" id="WBJX01000004">
    <property type="protein sequence ID" value="KAB1637231.1"/>
    <property type="molecule type" value="Genomic_DNA"/>
</dbReference>
<keyword evidence="8" id="KW-1185">Reference proteome</keyword>
<dbReference type="PANTHER" id="PTHR43649">
    <property type="entry name" value="ARABINOSE-BINDING PROTEIN-RELATED"/>
    <property type="match status" value="1"/>
</dbReference>
<reference evidence="7 8" key="1">
    <citation type="submission" date="2019-09" db="EMBL/GenBank/DDBJ databases">
        <title>Phylogeny of genus Pseudoclavibacter and closely related genus.</title>
        <authorList>
            <person name="Li Y."/>
        </authorList>
    </citation>
    <scope>NUCLEOTIDE SEQUENCE [LARGE SCALE GENOMIC DNA]</scope>
    <source>
        <strain evidence="7 8">THG-MD12</strain>
    </source>
</reference>
<accession>A0A7J5B0D9</accession>
<dbReference type="OrthoDB" id="3256840at2"/>
<dbReference type="RefSeq" id="WP_151424255.1">
    <property type="nucleotide sequence ID" value="NZ_WBJX01000004.1"/>
</dbReference>
<feature type="signal peptide" evidence="6">
    <location>
        <begin position="1"/>
        <end position="24"/>
    </location>
</feature>
<dbReference type="AlphaFoldDB" id="A0A7J5B0D9"/>
<feature type="chain" id="PRO_5038626890" evidence="6">
    <location>
        <begin position="25"/>
        <end position="429"/>
    </location>
</feature>
<dbReference type="Proteomes" id="UP000490386">
    <property type="component" value="Unassembled WGS sequence"/>
</dbReference>
<keyword evidence="4" id="KW-0564">Palmitate</keyword>
<dbReference type="SUPFAM" id="SSF53850">
    <property type="entry name" value="Periplasmic binding protein-like II"/>
    <property type="match status" value="1"/>
</dbReference>
<evidence type="ECO:0000256" key="6">
    <source>
        <dbReference type="SAM" id="SignalP"/>
    </source>
</evidence>
<evidence type="ECO:0000256" key="5">
    <source>
        <dbReference type="ARBA" id="ARBA00023288"/>
    </source>
</evidence>
<evidence type="ECO:0000256" key="4">
    <source>
        <dbReference type="ARBA" id="ARBA00023139"/>
    </source>
</evidence>
<keyword evidence="1" id="KW-1003">Cell membrane</keyword>
<evidence type="ECO:0000256" key="1">
    <source>
        <dbReference type="ARBA" id="ARBA00022475"/>
    </source>
</evidence>
<dbReference type="InterPro" id="IPR006059">
    <property type="entry name" value="SBP"/>
</dbReference>
<evidence type="ECO:0000313" key="8">
    <source>
        <dbReference type="Proteomes" id="UP000490386"/>
    </source>
</evidence>
<proteinExistence type="predicted"/>
<sequence>MSHSRNQRMRLSAALALPVAGVLALTGCASGGGDTAGGGATEFSLTYATSNNLENPYEALATAYMEANPDVKITLNPQPNDRYGETLRTQLQAGNAPDVIQTAPGSGQGQAVLSLGEAGFLAPLGETASGIIPDGSEALYTYEDQVLAQPVDFTVAGFVYSNASAEAAGVTSYPADTAELIGKCGDLTSQGKSMIVIAGAAGPNTGMTAMSISATRVYAETPDWNEQRAAGDVTFADSQGWKDTLETIIELKDAGCFQPGAEGAGFDVITNNITQGTSLGGFLPGSSANELAEANPDLDFSIEPFPSADGGKPYVLASSNYSLSINAASEKQEAAQAFLDWVAGDEGAKLFSDVSGALPVSGIESYEFEGSPYASVEQVLTDGSYTPLPNSLWPNQAVYDELSKGVQGLFTGQTTVDGVLSAMDAAWDS</sequence>
<evidence type="ECO:0000256" key="2">
    <source>
        <dbReference type="ARBA" id="ARBA00022729"/>
    </source>
</evidence>
<organism evidence="7 8">
    <name type="scientific">Pseudoclavibacter terrae</name>
    <dbReference type="NCBI Taxonomy" id="1530195"/>
    <lineage>
        <taxon>Bacteria</taxon>
        <taxon>Bacillati</taxon>
        <taxon>Actinomycetota</taxon>
        <taxon>Actinomycetes</taxon>
        <taxon>Micrococcales</taxon>
        <taxon>Microbacteriaceae</taxon>
        <taxon>Pseudoclavibacter</taxon>
    </lineage>
</organism>
<comment type="caution">
    <text evidence="7">The sequence shown here is derived from an EMBL/GenBank/DDBJ whole genome shotgun (WGS) entry which is preliminary data.</text>
</comment>
<dbReference type="Gene3D" id="3.40.190.10">
    <property type="entry name" value="Periplasmic binding protein-like II"/>
    <property type="match status" value="2"/>
</dbReference>
<dbReference type="PROSITE" id="PS51257">
    <property type="entry name" value="PROKAR_LIPOPROTEIN"/>
    <property type="match status" value="1"/>
</dbReference>
<gene>
    <name evidence="7" type="ORF">F8O03_13195</name>
</gene>
<evidence type="ECO:0000256" key="3">
    <source>
        <dbReference type="ARBA" id="ARBA00023136"/>
    </source>
</evidence>
<protein>
    <submittedName>
        <fullName evidence="7">Extracellular solute-binding protein</fullName>
    </submittedName>
</protein>
<keyword evidence="2 6" id="KW-0732">Signal</keyword>
<evidence type="ECO:0000313" key="7">
    <source>
        <dbReference type="EMBL" id="KAB1637231.1"/>
    </source>
</evidence>
<keyword evidence="3" id="KW-0472">Membrane</keyword>
<name>A0A7J5B0D9_9MICO</name>
<dbReference type="PANTHER" id="PTHR43649:SF33">
    <property type="entry name" value="POLYGALACTURONAN_RHAMNOGALACTURONAN-BINDING PROTEIN YTCQ"/>
    <property type="match status" value="1"/>
</dbReference>
<dbReference type="InterPro" id="IPR050490">
    <property type="entry name" value="Bact_solute-bd_prot1"/>
</dbReference>
<keyword evidence="5" id="KW-0449">Lipoprotein</keyword>
<dbReference type="Pfam" id="PF01547">
    <property type="entry name" value="SBP_bac_1"/>
    <property type="match status" value="1"/>
</dbReference>